<comment type="caution">
    <text evidence="1">The sequence shown here is derived from an EMBL/GenBank/DDBJ whole genome shotgun (WGS) entry which is preliminary data.</text>
</comment>
<reference evidence="1 2" key="1">
    <citation type="journal article" date="2018" name="Sci. Rep.">
        <title>Comparative analysis of the Pocillopora damicornis genome highlights role of immune system in coral evolution.</title>
        <authorList>
            <person name="Cunning R."/>
            <person name="Bay R.A."/>
            <person name="Gillette P."/>
            <person name="Baker A.C."/>
            <person name="Traylor-Knowles N."/>
        </authorList>
    </citation>
    <scope>NUCLEOTIDE SEQUENCE [LARGE SCALE GENOMIC DNA]</scope>
    <source>
        <strain evidence="1">RSMAS</strain>
        <tissue evidence="1">Whole animal</tissue>
    </source>
</reference>
<dbReference type="AlphaFoldDB" id="A0A3M6T9U1"/>
<dbReference type="EMBL" id="RCHS01004055">
    <property type="protein sequence ID" value="RMX38044.1"/>
    <property type="molecule type" value="Genomic_DNA"/>
</dbReference>
<dbReference type="Proteomes" id="UP000275408">
    <property type="component" value="Unassembled WGS sequence"/>
</dbReference>
<proteinExistence type="predicted"/>
<gene>
    <name evidence="1" type="ORF">pdam_00020146</name>
</gene>
<dbReference type="OrthoDB" id="2148946at2759"/>
<protein>
    <submittedName>
        <fullName evidence="1">Uncharacterized protein</fullName>
    </submittedName>
</protein>
<sequence>MVATIPTVMDIVDASPQSSSRSWTCSDVKTWPKNERQVGFQHFKVKRLNGQILLRLQDLRRESPEFFYSSVRTDFKLDTVFDVLEFADALDKLVE</sequence>
<organism evidence="1 2">
    <name type="scientific">Pocillopora damicornis</name>
    <name type="common">Cauliflower coral</name>
    <name type="synonym">Millepora damicornis</name>
    <dbReference type="NCBI Taxonomy" id="46731"/>
    <lineage>
        <taxon>Eukaryota</taxon>
        <taxon>Metazoa</taxon>
        <taxon>Cnidaria</taxon>
        <taxon>Anthozoa</taxon>
        <taxon>Hexacorallia</taxon>
        <taxon>Scleractinia</taxon>
        <taxon>Astrocoeniina</taxon>
        <taxon>Pocilloporidae</taxon>
        <taxon>Pocillopora</taxon>
    </lineage>
</organism>
<name>A0A3M6T9U1_POCDA</name>
<dbReference type="PANTHER" id="PTHR46270">
    <property type="entry name" value="ARMADILLO-TYPE FOLD-RELATED"/>
    <property type="match status" value="1"/>
</dbReference>
<evidence type="ECO:0000313" key="2">
    <source>
        <dbReference type="Proteomes" id="UP000275408"/>
    </source>
</evidence>
<dbReference type="PANTHER" id="PTHR46270:SF2">
    <property type="entry name" value="TIR DOMAIN-CONTAINING PROTEIN"/>
    <property type="match status" value="1"/>
</dbReference>
<keyword evidence="2" id="KW-1185">Reference proteome</keyword>
<evidence type="ECO:0000313" key="1">
    <source>
        <dbReference type="EMBL" id="RMX38044.1"/>
    </source>
</evidence>
<accession>A0A3M6T9U1</accession>